<dbReference type="PANTHER" id="PTHR12169:SF6">
    <property type="entry name" value="AFG1-LIKE ATPASE"/>
    <property type="match status" value="1"/>
</dbReference>
<dbReference type="SUPFAM" id="SSF52540">
    <property type="entry name" value="P-loop containing nucleoside triphosphate hydrolases"/>
    <property type="match status" value="1"/>
</dbReference>
<protein>
    <recommendedName>
        <fullName evidence="6">AFG1-like ATPase</fullName>
    </recommendedName>
</protein>
<keyword evidence="5" id="KW-1185">Reference proteome</keyword>
<proteinExistence type="inferred from homology"/>
<gene>
    <name evidence="4" type="ORF">CYCCA115_LOCUS8923</name>
</gene>
<dbReference type="Proteomes" id="UP001295423">
    <property type="component" value="Unassembled WGS sequence"/>
</dbReference>
<evidence type="ECO:0000256" key="3">
    <source>
        <dbReference type="ARBA" id="ARBA00022840"/>
    </source>
</evidence>
<evidence type="ECO:0008006" key="6">
    <source>
        <dbReference type="Google" id="ProtNLM"/>
    </source>
</evidence>
<reference evidence="4" key="1">
    <citation type="submission" date="2023-08" db="EMBL/GenBank/DDBJ databases">
        <authorList>
            <person name="Audoor S."/>
            <person name="Bilcke G."/>
        </authorList>
    </citation>
    <scope>NUCLEOTIDE SEQUENCE</scope>
</reference>
<evidence type="ECO:0000256" key="2">
    <source>
        <dbReference type="ARBA" id="ARBA00022741"/>
    </source>
</evidence>
<dbReference type="Pfam" id="PF03969">
    <property type="entry name" value="AFG1_ATPase"/>
    <property type="match status" value="1"/>
</dbReference>
<name>A0AAD2CV76_9STRA</name>
<dbReference type="GO" id="GO:0005739">
    <property type="term" value="C:mitochondrion"/>
    <property type="evidence" value="ECO:0007669"/>
    <property type="project" value="TreeGrafter"/>
</dbReference>
<dbReference type="GO" id="GO:0005524">
    <property type="term" value="F:ATP binding"/>
    <property type="evidence" value="ECO:0007669"/>
    <property type="project" value="UniProtKB-KW"/>
</dbReference>
<keyword evidence="3" id="KW-0067">ATP-binding</keyword>
<evidence type="ECO:0000256" key="1">
    <source>
        <dbReference type="ARBA" id="ARBA00010322"/>
    </source>
</evidence>
<sequence>MGHPLSSSSRQASLRALQRLKQQGALHPSRPIRFYFSTSLASSPSIGPITDRLTELVAPASLSASGPITERLTELVAKGDKYPDQHQLETAAELDRLYTQLLANEPPPLSVGSKSSSTTASLPPPSSNSIFRSFFGSRTPTDVVKNLVPSFSSTTKGAYIYGDVGCGKTFLMNILYDMVDSGAWAQDKQKVHYHKFMLDVHEHMHQERKINPQGDLIAPVVDRVLEKGRFLCLDEFQVTDVADALILQRLFGGLWENGCVLVATSNRPPQNLYLHGLQRDRFLPFIDLLENKCAVVNMLDSETDYRMLTPFAKGDHPVYFSKGQANDFEALFDKLVDGSKVAPTHLVTQGRKVQVPKASLSHSVAHFSFHDLCEKALGAADYIAIGQNFETVFCHSIPKLTIDHVNWLRRFITFVDSMYELKVTLVLQTDAESIDHIFTVENKKDYSQDEVFAFDRSRSRLEEMASKGYLSLKWLGEASK</sequence>
<dbReference type="EMBL" id="CAKOGP040001224">
    <property type="protein sequence ID" value="CAJ1944509.1"/>
    <property type="molecule type" value="Genomic_DNA"/>
</dbReference>
<organism evidence="4 5">
    <name type="scientific">Cylindrotheca closterium</name>
    <dbReference type="NCBI Taxonomy" id="2856"/>
    <lineage>
        <taxon>Eukaryota</taxon>
        <taxon>Sar</taxon>
        <taxon>Stramenopiles</taxon>
        <taxon>Ochrophyta</taxon>
        <taxon>Bacillariophyta</taxon>
        <taxon>Bacillariophyceae</taxon>
        <taxon>Bacillariophycidae</taxon>
        <taxon>Bacillariales</taxon>
        <taxon>Bacillariaceae</taxon>
        <taxon>Cylindrotheca</taxon>
    </lineage>
</organism>
<dbReference type="Gene3D" id="3.40.50.300">
    <property type="entry name" value="P-loop containing nucleotide triphosphate hydrolases"/>
    <property type="match status" value="1"/>
</dbReference>
<dbReference type="NCBIfam" id="NF040713">
    <property type="entry name" value="ZapE"/>
    <property type="match status" value="1"/>
</dbReference>
<comment type="caution">
    <text evidence="4">The sequence shown here is derived from an EMBL/GenBank/DDBJ whole genome shotgun (WGS) entry which is preliminary data.</text>
</comment>
<dbReference type="GO" id="GO:0016887">
    <property type="term" value="F:ATP hydrolysis activity"/>
    <property type="evidence" value="ECO:0007669"/>
    <property type="project" value="InterPro"/>
</dbReference>
<evidence type="ECO:0000313" key="4">
    <source>
        <dbReference type="EMBL" id="CAJ1944509.1"/>
    </source>
</evidence>
<comment type="similarity">
    <text evidence="1">Belongs to the AFG1 ATPase family.</text>
</comment>
<accession>A0AAD2CV76</accession>
<dbReference type="AlphaFoldDB" id="A0AAD2CV76"/>
<dbReference type="InterPro" id="IPR005654">
    <property type="entry name" value="ATPase_AFG1-like"/>
</dbReference>
<keyword evidence="2" id="KW-0547">Nucleotide-binding</keyword>
<dbReference type="PANTHER" id="PTHR12169">
    <property type="entry name" value="ATPASE N2B"/>
    <property type="match status" value="1"/>
</dbReference>
<evidence type="ECO:0000313" key="5">
    <source>
        <dbReference type="Proteomes" id="UP001295423"/>
    </source>
</evidence>
<dbReference type="InterPro" id="IPR027417">
    <property type="entry name" value="P-loop_NTPase"/>
</dbReference>